<evidence type="ECO:0000256" key="4">
    <source>
        <dbReference type="ARBA" id="ARBA00022679"/>
    </source>
</evidence>
<dbReference type="PROSITE" id="PS50113">
    <property type="entry name" value="PAC"/>
    <property type="match status" value="5"/>
</dbReference>
<proteinExistence type="predicted"/>
<dbReference type="Pfam" id="PF13426">
    <property type="entry name" value="PAS_9"/>
    <property type="match status" value="2"/>
</dbReference>
<dbReference type="InterPro" id="IPR003661">
    <property type="entry name" value="HisK_dim/P_dom"/>
</dbReference>
<dbReference type="PROSITE" id="PS50109">
    <property type="entry name" value="HIS_KIN"/>
    <property type="match status" value="1"/>
</dbReference>
<dbReference type="Proteomes" id="UP000663440">
    <property type="component" value="Chromosome"/>
</dbReference>
<feature type="domain" description="PAS" evidence="7">
    <location>
        <begin position="699"/>
        <end position="750"/>
    </location>
</feature>
<dbReference type="CDD" id="cd00082">
    <property type="entry name" value="HisKA"/>
    <property type="match status" value="1"/>
</dbReference>
<dbReference type="InterPro" id="IPR000014">
    <property type="entry name" value="PAS"/>
</dbReference>
<dbReference type="InterPro" id="IPR036097">
    <property type="entry name" value="HisK_dim/P_sf"/>
</dbReference>
<evidence type="ECO:0000259" key="7">
    <source>
        <dbReference type="PROSITE" id="PS50112"/>
    </source>
</evidence>
<dbReference type="InterPro" id="IPR036890">
    <property type="entry name" value="HATPase_C_sf"/>
</dbReference>
<dbReference type="InterPro" id="IPR000700">
    <property type="entry name" value="PAS-assoc_C"/>
</dbReference>
<dbReference type="RefSeq" id="WP_207296448.1">
    <property type="nucleotide sequence ID" value="NZ_CP071448.1"/>
</dbReference>
<dbReference type="InterPro" id="IPR013656">
    <property type="entry name" value="PAS_4"/>
</dbReference>
<reference evidence="9 10" key="1">
    <citation type="submission" date="2021-03" db="EMBL/GenBank/DDBJ databases">
        <title>Flavobacterium kribbensis sp. nov, an endophytic bacteria, isolated from soybean.</title>
        <authorList>
            <person name="Lee J."/>
            <person name="Seo J."/>
        </authorList>
    </citation>
    <scope>NUCLEOTIDE SEQUENCE [LARGE SCALE GENOMIC DNA]</scope>
    <source>
        <strain evidence="9 10">BB8</strain>
    </source>
</reference>
<evidence type="ECO:0000259" key="6">
    <source>
        <dbReference type="PROSITE" id="PS50109"/>
    </source>
</evidence>
<dbReference type="EMBL" id="CP071448">
    <property type="protein sequence ID" value="QSW89254.1"/>
    <property type="molecule type" value="Genomic_DNA"/>
</dbReference>
<dbReference type="Gene3D" id="3.30.565.10">
    <property type="entry name" value="Histidine kinase-like ATPase, C-terminal domain"/>
    <property type="match status" value="1"/>
</dbReference>
<evidence type="ECO:0000256" key="3">
    <source>
        <dbReference type="ARBA" id="ARBA00022553"/>
    </source>
</evidence>
<sequence length="1349" mass="151140">MNLINSSTVESLDITDYKYTFLKTGGDLGRLINDFKWHNTTLGSIEFWSENLCSSLSILLGSSVPSFLVWSDEHYFFYNDSFRPFLKNFVVDSDILGSPVNEVLHSEWKTAASTLNTMAASKIAKYEDNITTSLTQNAIVKDVYLTLSYRAVFDKKGATKGFFVTCIESSAAIPALIQSSSARSQLNSVLMQSNAGIAQANIEGRIIEVNERYCQMLGYSREEILKMNLGELTHPDDLEQNKILLQDCIVNGNDFLMTKRYVCKNGNEIWVNNSVSLVIDSENRKYLTAIAIDITEQKEKEKKLIASENRFKSLVGKAPVGTALFRGREFYLDLANDVMLGYWKKDNAIIGKKITDVLSDITNNEFFERLTQVYVSGSVYKASGALIVNKKTGEKNYFDYSLTPLFDENNAVYAILHICSDVTISVKAQNQIAENHNQLASIFEQSPVGIATLTVTEELVFQSANAFYCELVGREKKEIIGKPLLEALPEIKGQGFDGLLREVINSGKAYVANEVEVELFRNGKLEYVYVDLTYQLHHNLEGQPNIVLVIATDVTNQVLSRRKVEESEAKMQSIIAAAPAGIGLFVGRDLIIENPNQTFIDIVGKGPNIVGLPLREAMPELITEGQAYLKILDDIFETGIPFISPASLVKINQNGVLNNNYYNISYTPIYNNEGEIYAILDIAIDVTAQVKAQQEKEESEAHLELLRDTVPAMIFYLDKEMRYCSYNSVFMDWFSVGKQEAIGKTVREFIGEAAYAKTLPHLTIAYGGEQERYEMFAPSRMGVDRWLSIVYTPHKNAQGEVIGLIVHATDITQSKQTEIALRESESKLLTVIEAAPVSICLFVGEDLRIENPNHPFIANVNKGNSIQGMSIRDVFTDAHSKELINDVERVYRTGENFNADGIPGIHFKDNQPTYYNLSLTPLLDDADNVYAVLYVSSDVTKEITSIKKIEQAEEALRAAVEIAEMGTWSIDVATGVTTVSSRHAEIFGFKNTTMPVEEARSVIKESDLERVAQALAAAKNKETGGKYESEYKIINGITGQERIIHSVGQTYFNEEGKPLVISGTAKDITLQREMQLALENEVKLRTSELASVLYKLKETNKELEQSNYALKHSNEELAQFAYVASHDLQEPLRKIRFFADMLENGSSSLNSVEIIKKIGTSAERMRQLIGDLLTFSRLIQPEKIYQPVDLNAVIGNIWIDFELMIKEKNASIKIKELPVVQASGLQMNQLFYNLVSNSLKFTNPEVTPEITISSSIVTPEFVSDFTNSPLQPFNFHHIIFKDNGIGFEKSFENQIFEIFKRLHPQNIYPGSGIGLALCRRIVMNHQGVLHAESEPDKGSSFHVFLPVMI</sequence>
<evidence type="ECO:0000259" key="8">
    <source>
        <dbReference type="PROSITE" id="PS50113"/>
    </source>
</evidence>
<evidence type="ECO:0000313" key="10">
    <source>
        <dbReference type="Proteomes" id="UP000663440"/>
    </source>
</evidence>
<dbReference type="InterPro" id="IPR035965">
    <property type="entry name" value="PAS-like_dom_sf"/>
</dbReference>
<dbReference type="Pfam" id="PF02518">
    <property type="entry name" value="HATPase_c"/>
    <property type="match status" value="1"/>
</dbReference>
<dbReference type="InterPro" id="IPR001610">
    <property type="entry name" value="PAC"/>
</dbReference>
<evidence type="ECO:0000313" key="9">
    <source>
        <dbReference type="EMBL" id="QSW89254.1"/>
    </source>
</evidence>
<keyword evidence="10" id="KW-1185">Reference proteome</keyword>
<accession>A0ABX7QDX2</accession>
<evidence type="ECO:0000256" key="1">
    <source>
        <dbReference type="ARBA" id="ARBA00000085"/>
    </source>
</evidence>
<dbReference type="PANTHER" id="PTHR43304">
    <property type="entry name" value="PHYTOCHROME-LIKE PROTEIN CPH1"/>
    <property type="match status" value="1"/>
</dbReference>
<dbReference type="SMART" id="SM00086">
    <property type="entry name" value="PAC"/>
    <property type="match status" value="6"/>
</dbReference>
<dbReference type="EC" id="2.7.13.3" evidence="2"/>
<feature type="domain" description="PAC" evidence="8">
    <location>
        <begin position="771"/>
        <end position="823"/>
    </location>
</feature>
<dbReference type="InterPro" id="IPR003594">
    <property type="entry name" value="HATPase_dom"/>
</dbReference>
<name>A0ABX7QDX2_9FLAO</name>
<feature type="domain" description="Histidine kinase" evidence="6">
    <location>
        <begin position="1123"/>
        <end position="1349"/>
    </location>
</feature>
<keyword evidence="5" id="KW-0418">Kinase</keyword>
<feature type="domain" description="PAC" evidence="8">
    <location>
        <begin position="381"/>
        <end position="434"/>
    </location>
</feature>
<gene>
    <name evidence="9" type="ORF">J0383_00210</name>
</gene>
<evidence type="ECO:0000256" key="5">
    <source>
        <dbReference type="ARBA" id="ARBA00022777"/>
    </source>
</evidence>
<dbReference type="SUPFAM" id="SSF55874">
    <property type="entry name" value="ATPase domain of HSP90 chaperone/DNA topoisomerase II/histidine kinase"/>
    <property type="match status" value="1"/>
</dbReference>
<dbReference type="NCBIfam" id="TIGR00229">
    <property type="entry name" value="sensory_box"/>
    <property type="match status" value="4"/>
</dbReference>
<dbReference type="PANTHER" id="PTHR43304:SF1">
    <property type="entry name" value="PAC DOMAIN-CONTAINING PROTEIN"/>
    <property type="match status" value="1"/>
</dbReference>
<dbReference type="SMART" id="SM00387">
    <property type="entry name" value="HATPase_c"/>
    <property type="match status" value="1"/>
</dbReference>
<dbReference type="SMART" id="SM00388">
    <property type="entry name" value="HisKA"/>
    <property type="match status" value="1"/>
</dbReference>
<keyword evidence="3" id="KW-0597">Phosphoprotein</keyword>
<dbReference type="InterPro" id="IPR005467">
    <property type="entry name" value="His_kinase_dom"/>
</dbReference>
<dbReference type="SUPFAM" id="SSF47384">
    <property type="entry name" value="Homodimeric domain of signal transducing histidine kinase"/>
    <property type="match status" value="1"/>
</dbReference>
<dbReference type="InterPro" id="IPR052162">
    <property type="entry name" value="Sensor_kinase/Photoreceptor"/>
</dbReference>
<evidence type="ECO:0000256" key="2">
    <source>
        <dbReference type="ARBA" id="ARBA00012438"/>
    </source>
</evidence>
<dbReference type="Pfam" id="PF08447">
    <property type="entry name" value="PAS_3"/>
    <property type="match status" value="2"/>
</dbReference>
<dbReference type="Pfam" id="PF08448">
    <property type="entry name" value="PAS_4"/>
    <property type="match status" value="2"/>
</dbReference>
<dbReference type="SUPFAM" id="SSF55785">
    <property type="entry name" value="PYP-like sensor domain (PAS domain)"/>
    <property type="match status" value="7"/>
</dbReference>
<dbReference type="Gene3D" id="3.30.450.20">
    <property type="entry name" value="PAS domain"/>
    <property type="match status" value="8"/>
</dbReference>
<keyword evidence="4" id="KW-0808">Transferase</keyword>
<dbReference type="SMART" id="SM00091">
    <property type="entry name" value="PAS"/>
    <property type="match status" value="6"/>
</dbReference>
<feature type="domain" description="PAS" evidence="7">
    <location>
        <begin position="182"/>
        <end position="252"/>
    </location>
</feature>
<feature type="domain" description="PAC" evidence="8">
    <location>
        <begin position="255"/>
        <end position="306"/>
    </location>
</feature>
<protein>
    <recommendedName>
        <fullName evidence="2">histidine kinase</fullName>
        <ecNumber evidence="2">2.7.13.3</ecNumber>
    </recommendedName>
</protein>
<dbReference type="InterPro" id="IPR004358">
    <property type="entry name" value="Sig_transdc_His_kin-like_C"/>
</dbReference>
<dbReference type="InterPro" id="IPR013655">
    <property type="entry name" value="PAS_fold_3"/>
</dbReference>
<dbReference type="CDD" id="cd00130">
    <property type="entry name" value="PAS"/>
    <property type="match status" value="3"/>
</dbReference>
<dbReference type="Gene3D" id="1.10.287.130">
    <property type="match status" value="1"/>
</dbReference>
<organism evidence="9 10">
    <name type="scientific">Flavobacterium endoglycinae</name>
    <dbReference type="NCBI Taxonomy" id="2816357"/>
    <lineage>
        <taxon>Bacteria</taxon>
        <taxon>Pseudomonadati</taxon>
        <taxon>Bacteroidota</taxon>
        <taxon>Flavobacteriia</taxon>
        <taxon>Flavobacteriales</taxon>
        <taxon>Flavobacteriaceae</taxon>
        <taxon>Flavobacterium</taxon>
    </lineage>
</organism>
<dbReference type="PROSITE" id="PS50112">
    <property type="entry name" value="PAS"/>
    <property type="match status" value="2"/>
</dbReference>
<comment type="catalytic activity">
    <reaction evidence="1">
        <text>ATP + protein L-histidine = ADP + protein N-phospho-L-histidine.</text>
        <dbReference type="EC" id="2.7.13.3"/>
    </reaction>
</comment>
<dbReference type="PRINTS" id="PR00344">
    <property type="entry name" value="BCTRLSENSOR"/>
</dbReference>
<feature type="domain" description="PAC" evidence="8">
    <location>
        <begin position="1027"/>
        <end position="1080"/>
    </location>
</feature>
<feature type="domain" description="PAC" evidence="8">
    <location>
        <begin position="644"/>
        <end position="698"/>
    </location>
</feature>
<dbReference type="Pfam" id="PF00512">
    <property type="entry name" value="HisKA"/>
    <property type="match status" value="1"/>
</dbReference>